<dbReference type="PATRIC" id="fig|1236046.5.peg.126"/>
<proteinExistence type="predicted"/>
<gene>
    <name evidence="1" type="ORF">XE02_0603</name>
</gene>
<evidence type="ECO:0000313" key="2">
    <source>
        <dbReference type="Proteomes" id="UP000055014"/>
    </source>
</evidence>
<sequence length="48" mass="4952">MKKVAAIILIGLIAFGGVALAGPGLWKIPEGEFTVDGGPGLWKIPEGY</sequence>
<accession>A0A101I7Q1</accession>
<organism evidence="1 2">
    <name type="scientific">Mesotoga infera</name>
    <dbReference type="NCBI Taxonomy" id="1236046"/>
    <lineage>
        <taxon>Bacteria</taxon>
        <taxon>Thermotogati</taxon>
        <taxon>Thermotogota</taxon>
        <taxon>Thermotogae</taxon>
        <taxon>Kosmotogales</taxon>
        <taxon>Kosmotogaceae</taxon>
        <taxon>Mesotoga</taxon>
    </lineage>
</organism>
<dbReference type="AlphaFoldDB" id="A0A101I7Q1"/>
<dbReference type="Proteomes" id="UP000055014">
    <property type="component" value="Unassembled WGS sequence"/>
</dbReference>
<dbReference type="EMBL" id="LGGW01000041">
    <property type="protein sequence ID" value="KUK90302.1"/>
    <property type="molecule type" value="Genomic_DNA"/>
</dbReference>
<protein>
    <submittedName>
        <fullName evidence="1">Uncharacterized protein</fullName>
    </submittedName>
</protein>
<evidence type="ECO:0000313" key="1">
    <source>
        <dbReference type="EMBL" id="KUK90302.1"/>
    </source>
</evidence>
<reference evidence="2" key="1">
    <citation type="journal article" date="2015" name="MBio">
        <title>Genome-Resolved Metagenomic Analysis Reveals Roles for Candidate Phyla and Other Microbial Community Members in Biogeochemical Transformations in Oil Reservoirs.</title>
        <authorList>
            <person name="Hu P."/>
            <person name="Tom L."/>
            <person name="Singh A."/>
            <person name="Thomas B.C."/>
            <person name="Baker B.J."/>
            <person name="Piceno Y.M."/>
            <person name="Andersen G.L."/>
            <person name="Banfield J.F."/>
        </authorList>
    </citation>
    <scope>NUCLEOTIDE SEQUENCE [LARGE SCALE GENOMIC DNA]</scope>
</reference>
<name>A0A101I7Q1_9BACT</name>
<comment type="caution">
    <text evidence="1">The sequence shown here is derived from an EMBL/GenBank/DDBJ whole genome shotgun (WGS) entry which is preliminary data.</text>
</comment>